<organism evidence="1 2">
    <name type="scientific">Streptomyces rimosus subsp. rimosus</name>
    <dbReference type="NCBI Taxonomy" id="132474"/>
    <lineage>
        <taxon>Bacteria</taxon>
        <taxon>Bacillati</taxon>
        <taxon>Actinomycetota</taxon>
        <taxon>Actinomycetes</taxon>
        <taxon>Kitasatosporales</taxon>
        <taxon>Streptomycetaceae</taxon>
        <taxon>Streptomyces</taxon>
    </lineage>
</organism>
<keyword evidence="1" id="KW-0614">Plasmid</keyword>
<dbReference type="RefSeq" id="WP_003979121.1">
    <property type="nucleotide sequence ID" value="NZ_CP043496.1"/>
</dbReference>
<protein>
    <submittedName>
        <fullName evidence="1">Uncharacterized protein</fullName>
    </submittedName>
</protein>
<name>A0ABY3ZE87_STRRM</name>
<proteinExistence type="predicted"/>
<geneLocation type="plasmid" evidence="1 2">
    <name>pSRIMR7</name>
</geneLocation>
<dbReference type="EMBL" id="CP094299">
    <property type="protein sequence ID" value="UNZ08632.1"/>
    <property type="molecule type" value="Genomic_DNA"/>
</dbReference>
<sequence length="119" mass="13381">MITYREQYWLSIADLREGRSQSREDRVALYRARSEVTRAIDRLALATADPALRTPASAAVWSAIELADIPLGPVTDGRFADEVEAALAERRERSRNAHTVLRNAATVYIQQLSRGARRD</sequence>
<dbReference type="GeneID" id="66860645"/>
<reference evidence="1 2" key="1">
    <citation type="submission" date="2022-03" db="EMBL/GenBank/DDBJ databases">
        <title>Complete genome of Streptomyces rimosus ssp. rimosus R7 (=ATCC 10970).</title>
        <authorList>
            <person name="Beganovic S."/>
            <person name="Ruckert C."/>
            <person name="Busche T."/>
            <person name="Kalinowski J."/>
            <person name="Wittmann C."/>
        </authorList>
    </citation>
    <scope>NUCLEOTIDE SEQUENCE [LARGE SCALE GENOMIC DNA]</scope>
    <source>
        <strain evidence="1 2">R7</strain>
        <plasmid evidence="1 2">pSRIMR7</plasmid>
    </source>
</reference>
<evidence type="ECO:0000313" key="2">
    <source>
        <dbReference type="Proteomes" id="UP000829494"/>
    </source>
</evidence>
<keyword evidence="2" id="KW-1185">Reference proteome</keyword>
<accession>A0ABY3ZE87</accession>
<dbReference type="Proteomes" id="UP000829494">
    <property type="component" value="Plasmid pSRIMR7"/>
</dbReference>
<gene>
    <name evidence="1" type="ORF">SRIMR7_41435</name>
</gene>
<evidence type="ECO:0000313" key="1">
    <source>
        <dbReference type="EMBL" id="UNZ08632.1"/>
    </source>
</evidence>